<comment type="caution">
    <text evidence="1">The sequence shown here is derived from an EMBL/GenBank/DDBJ whole genome shotgun (WGS) entry which is preliminary data.</text>
</comment>
<dbReference type="Proteomes" id="UP000176221">
    <property type="component" value="Unassembled WGS sequence"/>
</dbReference>
<dbReference type="EMBL" id="MHRX01000024">
    <property type="protein sequence ID" value="OHA33770.1"/>
    <property type="molecule type" value="Genomic_DNA"/>
</dbReference>
<accession>A0A1G2NCE6</accession>
<organism evidence="1 2">
    <name type="scientific">Candidatus Taylorbacteria bacterium RIFCSPLOWO2_01_FULL_45_15b</name>
    <dbReference type="NCBI Taxonomy" id="1802319"/>
    <lineage>
        <taxon>Bacteria</taxon>
        <taxon>Candidatus Tayloriibacteriota</taxon>
    </lineage>
</organism>
<protein>
    <submittedName>
        <fullName evidence="1">Uncharacterized protein</fullName>
    </submittedName>
</protein>
<evidence type="ECO:0000313" key="1">
    <source>
        <dbReference type="EMBL" id="OHA33770.1"/>
    </source>
</evidence>
<gene>
    <name evidence="1" type="ORF">A2928_02240</name>
</gene>
<dbReference type="AlphaFoldDB" id="A0A1G2NCE6"/>
<proteinExistence type="predicted"/>
<evidence type="ECO:0000313" key="2">
    <source>
        <dbReference type="Proteomes" id="UP000176221"/>
    </source>
</evidence>
<reference evidence="1 2" key="1">
    <citation type="journal article" date="2016" name="Nat. Commun.">
        <title>Thousands of microbial genomes shed light on interconnected biogeochemical processes in an aquifer system.</title>
        <authorList>
            <person name="Anantharaman K."/>
            <person name="Brown C.T."/>
            <person name="Hug L.A."/>
            <person name="Sharon I."/>
            <person name="Castelle C.J."/>
            <person name="Probst A.J."/>
            <person name="Thomas B.C."/>
            <person name="Singh A."/>
            <person name="Wilkins M.J."/>
            <person name="Karaoz U."/>
            <person name="Brodie E.L."/>
            <person name="Williams K.H."/>
            <person name="Hubbard S.S."/>
            <person name="Banfield J.F."/>
        </authorList>
    </citation>
    <scope>NUCLEOTIDE SEQUENCE [LARGE SCALE GENOMIC DNA]</scope>
</reference>
<name>A0A1G2NCE6_9BACT</name>
<sequence>MMTGEITAQRKIIELAQSTIAAAESKIATLQASCRHRWHYQFCALDHAADCDMLHTWTCLMKCDHCGLESKKHGFYAFCKVHLSEMTHKEILKHLSPQRGQRDRHEYKIQYQCKKKGYAQNSVYKLIGGRD</sequence>